<evidence type="ECO:0000313" key="2">
    <source>
        <dbReference type="Proteomes" id="UP000078316"/>
    </source>
</evidence>
<comment type="caution">
    <text evidence="1">The sequence shown here is derived from an EMBL/GenBank/DDBJ whole genome shotgun (WGS) entry which is preliminary data.</text>
</comment>
<dbReference type="STRING" id="427683.A5481_12140"/>
<dbReference type="AlphaFoldDB" id="A0A179SB35"/>
<sequence>MSDGVYSIDAAIHASPSPALVAQIVDSHGAEAAQERWHWLDAWAHERPLPELSPREARRG</sequence>
<reference evidence="1 2" key="1">
    <citation type="submission" date="2016-04" db="EMBL/GenBank/DDBJ databases">
        <authorList>
            <person name="Evans L.H."/>
            <person name="Alamgir A."/>
            <person name="Owens N."/>
            <person name="Weber N.D."/>
            <person name="Virtaneva K."/>
            <person name="Barbian K."/>
            <person name="Babar A."/>
            <person name="Rosenke K."/>
        </authorList>
    </citation>
    <scope>NUCLEOTIDE SEQUENCE [LARGE SCALE GENOMIC DNA]</scope>
    <source>
        <strain evidence="1 2">PMB02</strain>
    </source>
</reference>
<evidence type="ECO:0000313" key="1">
    <source>
        <dbReference type="EMBL" id="OAS24838.1"/>
    </source>
</evidence>
<gene>
    <name evidence="1" type="ORF">A5481_12140</name>
</gene>
<dbReference type="RefSeq" id="WP_048434678.1">
    <property type="nucleotide sequence ID" value="NZ_LWHQ01000021.1"/>
</dbReference>
<protein>
    <submittedName>
        <fullName evidence="1">Uncharacterized protein</fullName>
    </submittedName>
</protein>
<dbReference type="EMBL" id="LWHQ01000021">
    <property type="protein sequence ID" value="OAS24838.1"/>
    <property type="molecule type" value="Genomic_DNA"/>
</dbReference>
<dbReference type="OrthoDB" id="8006031at2"/>
<proteinExistence type="predicted"/>
<name>A0A179SB35_9HYPH</name>
<accession>A0A179SB35</accession>
<organism evidence="1 2">
    <name type="scientific">Methylobacterium platani</name>
    <dbReference type="NCBI Taxonomy" id="427683"/>
    <lineage>
        <taxon>Bacteria</taxon>
        <taxon>Pseudomonadati</taxon>
        <taxon>Pseudomonadota</taxon>
        <taxon>Alphaproteobacteria</taxon>
        <taxon>Hyphomicrobiales</taxon>
        <taxon>Methylobacteriaceae</taxon>
        <taxon>Methylobacterium</taxon>
    </lineage>
</organism>
<dbReference type="Proteomes" id="UP000078316">
    <property type="component" value="Unassembled WGS sequence"/>
</dbReference>